<organism evidence="1 2">
    <name type="scientific">Virgibacillus sediminis</name>
    <dbReference type="NCBI Taxonomy" id="202260"/>
    <lineage>
        <taxon>Bacteria</taxon>
        <taxon>Bacillati</taxon>
        <taxon>Bacillota</taxon>
        <taxon>Bacilli</taxon>
        <taxon>Bacillales</taxon>
        <taxon>Bacillaceae</taxon>
        <taxon>Virgibacillus</taxon>
    </lineage>
</organism>
<dbReference type="Pfam" id="PF07870">
    <property type="entry name" value="DUF1657"/>
    <property type="match status" value="1"/>
</dbReference>
<evidence type="ECO:0000313" key="1">
    <source>
        <dbReference type="EMBL" id="MFC2947408.1"/>
    </source>
</evidence>
<keyword evidence="2" id="KW-1185">Reference proteome</keyword>
<dbReference type="EMBL" id="JBHRRZ010000005">
    <property type="protein sequence ID" value="MFC2947408.1"/>
    <property type="molecule type" value="Genomic_DNA"/>
</dbReference>
<sequence length="65" mass="7166">MTVGSQVKSCYASVKNAEASLKVLANKAQDQETKTAFLNAGNMVMEIKSDLEKQVIEISKEEPQY</sequence>
<dbReference type="Proteomes" id="UP001595387">
    <property type="component" value="Unassembled WGS sequence"/>
</dbReference>
<name>A0ABV7A3F9_9BACI</name>
<reference evidence="2" key="1">
    <citation type="journal article" date="2019" name="Int. J. Syst. Evol. Microbiol.">
        <title>The Global Catalogue of Microorganisms (GCM) 10K type strain sequencing project: providing services to taxonomists for standard genome sequencing and annotation.</title>
        <authorList>
            <consortium name="The Broad Institute Genomics Platform"/>
            <consortium name="The Broad Institute Genome Sequencing Center for Infectious Disease"/>
            <person name="Wu L."/>
            <person name="Ma J."/>
        </authorList>
    </citation>
    <scope>NUCLEOTIDE SEQUENCE [LARGE SCALE GENOMIC DNA]</scope>
    <source>
        <strain evidence="2">KCTC 13193</strain>
    </source>
</reference>
<evidence type="ECO:0000313" key="2">
    <source>
        <dbReference type="Proteomes" id="UP001595387"/>
    </source>
</evidence>
<gene>
    <name evidence="1" type="ORF">ACFODW_03380</name>
</gene>
<dbReference type="InterPro" id="IPR012452">
    <property type="entry name" value="DUF1657"/>
</dbReference>
<proteinExistence type="predicted"/>
<accession>A0ABV7A3F9</accession>
<dbReference type="RefSeq" id="WP_390302990.1">
    <property type="nucleotide sequence ID" value="NZ_JBHRRZ010000005.1"/>
</dbReference>
<comment type="caution">
    <text evidence="1">The sequence shown here is derived from an EMBL/GenBank/DDBJ whole genome shotgun (WGS) entry which is preliminary data.</text>
</comment>
<protein>
    <submittedName>
        <fullName evidence="1">DUF1657 domain-containing protein</fullName>
    </submittedName>
</protein>